<dbReference type="PANTHER" id="PTHR19868">
    <property type="entry name" value="RECEPTOR FOR ACTIVATED PROTEIN KINASE C RACK1"/>
    <property type="match status" value="1"/>
</dbReference>
<keyword evidence="4" id="KW-0341">Growth regulation</keyword>
<accession>A0A8C2NL90</accession>
<dbReference type="InterPro" id="IPR001680">
    <property type="entry name" value="WD40_rpt"/>
</dbReference>
<evidence type="ECO:0000256" key="5">
    <source>
        <dbReference type="ARBA" id="ARBA00022737"/>
    </source>
</evidence>
<feature type="repeat" description="WD" evidence="11">
    <location>
        <begin position="334"/>
        <end position="366"/>
    </location>
</feature>
<dbReference type="InterPro" id="IPR037055">
    <property type="entry name" value="MHC_I-like_Ag-recog_sf"/>
</dbReference>
<keyword evidence="9" id="KW-0687">Ribonucleoprotein</keyword>
<dbReference type="FunFam" id="3.30.500.10:FF:000001">
    <property type="entry name" value="H-2 class I histocompatibility antigen, alpha chain"/>
    <property type="match status" value="1"/>
</dbReference>
<sequence length="550" mass="61768">MKADPRGTGALGRYVRLATRWPRSSGSARHPRPPPPPLLPLLLLLSGLVQKGAAESPWGLPLVADGPASMAKVVMAELTNLKLENKSWPRGTHSLRYHYLYLSEPGPSLPKFLAVGYVDDQPFIRYDSRVDKAEPQAPWITPMNAKYWEKETKKQRKWAEIHQVETWQTMGYHNHSSGMHSTHRMFGCEIQEDGHFNSFWRFGYDGQDHVSLDMETLSWVSANPVALLTKRRIDTEHCYAEYDKAYLEGPCLASLHRYLELGGQRVTRRDKTIIMWKLTRDETNYGIPQRALRGHSHFVSDVVISSDGQFALSGSWDGTLRLWDLTTGTTTRRFVGHTKDVLSVAFSSDNRQIVSGSRDKTIKLWNTLGVCKYTVQDESHSEWVSCVRFSPNSSNPIIVSCGWDKLVKVWNLANCKLKTNHIGHTGYLNTVTVSPDGSLCASGGKDGQAMLWDLNEGKHLYTLDGGDIINALCFSPNRYWLCAATGPSIKIWDLEGKIIVDELKQEVISTSSKAEPPQCTSLAWSADGQTLFAGYTDNLVRVWQVTIGTR</sequence>
<dbReference type="Pfam" id="PF00129">
    <property type="entry name" value="MHC_I"/>
    <property type="match status" value="1"/>
</dbReference>
<keyword evidence="3 11" id="KW-0853">WD repeat</keyword>
<dbReference type="PROSITE" id="PS00678">
    <property type="entry name" value="WD_REPEATS_1"/>
    <property type="match status" value="3"/>
</dbReference>
<evidence type="ECO:0000256" key="9">
    <source>
        <dbReference type="ARBA" id="ARBA00023274"/>
    </source>
</evidence>
<reference evidence="14" key="1">
    <citation type="submission" date="2019-03" db="EMBL/GenBank/DDBJ databases">
        <title>Genome sequencing and reference-guided assembly of Black Bengal Goat (Capra hircus).</title>
        <authorList>
            <person name="Siddiki A.Z."/>
            <person name="Baten A."/>
            <person name="Billah M."/>
            <person name="Alam M.A.U."/>
            <person name="Shawrob K.S.M."/>
            <person name="Saha S."/>
            <person name="Chowdhury M."/>
            <person name="Rahman A.H."/>
            <person name="Stear M."/>
            <person name="Miah G."/>
            <person name="Das G.B."/>
            <person name="Hossain M.M."/>
            <person name="Kumkum M."/>
            <person name="Islam M.S."/>
            <person name="Mollah A.M."/>
            <person name="Ahsan A."/>
            <person name="Tusar F."/>
            <person name="Khan M.K.I."/>
        </authorList>
    </citation>
    <scope>NUCLEOTIDE SEQUENCE [LARGE SCALE GENOMIC DNA]</scope>
</reference>
<dbReference type="GO" id="GO:0043022">
    <property type="term" value="F:ribosome binding"/>
    <property type="evidence" value="ECO:0007669"/>
    <property type="project" value="InterPro"/>
</dbReference>
<dbReference type="SUPFAM" id="SSF50978">
    <property type="entry name" value="WD40 repeat-like"/>
    <property type="match status" value="1"/>
</dbReference>
<proteinExistence type="inferred from homology"/>
<keyword evidence="7" id="KW-0325">Glycoprotein</keyword>
<dbReference type="PRINTS" id="PR00320">
    <property type="entry name" value="GPROTEINBRPT"/>
</dbReference>
<evidence type="ECO:0000256" key="1">
    <source>
        <dbReference type="ARBA" id="ARBA00004279"/>
    </source>
</evidence>
<dbReference type="GO" id="GO:0045182">
    <property type="term" value="F:translation regulator activity"/>
    <property type="evidence" value="ECO:0007669"/>
    <property type="project" value="InterPro"/>
</dbReference>
<dbReference type="InterPro" id="IPR015943">
    <property type="entry name" value="WD40/YVTN_repeat-like_dom_sf"/>
</dbReference>
<gene>
    <name evidence="14" type="primary">TRIM52</name>
</gene>
<dbReference type="GO" id="GO:0007369">
    <property type="term" value="P:gastrulation"/>
    <property type="evidence" value="ECO:0007669"/>
    <property type="project" value="UniProtKB-KW"/>
</dbReference>
<dbReference type="SMART" id="SM00320">
    <property type="entry name" value="WD40"/>
    <property type="match status" value="6"/>
</dbReference>
<comment type="subcellular location">
    <subcellularLocation>
        <location evidence="1">Cell projection</location>
        <location evidence="1">Dendrite</location>
    </subcellularLocation>
</comment>
<evidence type="ECO:0000256" key="8">
    <source>
        <dbReference type="ARBA" id="ARBA00023218"/>
    </source>
</evidence>
<organism evidence="14">
    <name type="scientific">Capra hircus</name>
    <name type="common">Goat</name>
    <dbReference type="NCBI Taxonomy" id="9925"/>
    <lineage>
        <taxon>Eukaryota</taxon>
        <taxon>Metazoa</taxon>
        <taxon>Chordata</taxon>
        <taxon>Craniata</taxon>
        <taxon>Vertebrata</taxon>
        <taxon>Euteleostomi</taxon>
        <taxon>Mammalia</taxon>
        <taxon>Eutheria</taxon>
        <taxon>Laurasiatheria</taxon>
        <taxon>Artiodactyla</taxon>
        <taxon>Ruminantia</taxon>
        <taxon>Pecora</taxon>
        <taxon>Bovidae</taxon>
        <taxon>Caprinae</taxon>
        <taxon>Capra</taxon>
    </lineage>
</organism>
<feature type="domain" description="MHC class I-like antigen recognition-like" evidence="13">
    <location>
        <begin position="91"/>
        <end position="264"/>
    </location>
</feature>
<evidence type="ECO:0000256" key="7">
    <source>
        <dbReference type="ARBA" id="ARBA00023180"/>
    </source>
</evidence>
<dbReference type="InterPro" id="IPR011161">
    <property type="entry name" value="MHC_I-like_Ag-recog"/>
</dbReference>
<dbReference type="InterPro" id="IPR020472">
    <property type="entry name" value="WD40_PAC1"/>
</dbReference>
<keyword evidence="8" id="KW-0306">Gastrulation</keyword>
<dbReference type="Gene3D" id="2.130.10.10">
    <property type="entry name" value="YVTN repeat-like/Quinoprotein amine dehydrogenase"/>
    <property type="match status" value="1"/>
</dbReference>
<evidence type="ECO:0000256" key="12">
    <source>
        <dbReference type="RuleBase" id="RU004439"/>
    </source>
</evidence>
<dbReference type="GO" id="GO:0030425">
    <property type="term" value="C:dendrite"/>
    <property type="evidence" value="ECO:0007669"/>
    <property type="project" value="UniProtKB-SubCell"/>
</dbReference>
<evidence type="ECO:0000256" key="10">
    <source>
        <dbReference type="ARBA" id="ARBA00035297"/>
    </source>
</evidence>
<dbReference type="PROSITE" id="PS50082">
    <property type="entry name" value="WD_REPEATS_2"/>
    <property type="match status" value="5"/>
</dbReference>
<feature type="repeat" description="WD" evidence="11">
    <location>
        <begin position="520"/>
        <end position="550"/>
    </location>
</feature>
<keyword evidence="5" id="KW-0677">Repeat</keyword>
<dbReference type="SUPFAM" id="SSF54452">
    <property type="entry name" value="MHC antigen-recognition domain"/>
    <property type="match status" value="1"/>
</dbReference>
<evidence type="ECO:0000256" key="2">
    <source>
        <dbReference type="ARBA" id="ARBA00007253"/>
    </source>
</evidence>
<dbReference type="CDD" id="cd00200">
    <property type="entry name" value="WD40"/>
    <property type="match status" value="1"/>
</dbReference>
<dbReference type="GO" id="GO:1990904">
    <property type="term" value="C:ribonucleoprotein complex"/>
    <property type="evidence" value="ECO:0007669"/>
    <property type="project" value="UniProtKB-KW"/>
</dbReference>
<protein>
    <recommendedName>
        <fullName evidence="10">Small ribosomal subunit protein RACK1</fullName>
    </recommendedName>
</protein>
<dbReference type="AlphaFoldDB" id="A0A8C2NL90"/>
<dbReference type="Gene3D" id="3.30.500.10">
    <property type="entry name" value="MHC class I-like antigen recognition-like"/>
    <property type="match status" value="1"/>
</dbReference>
<dbReference type="InterPro" id="IPR045223">
    <property type="entry name" value="RACK1-like"/>
</dbReference>
<reference evidence="14" key="2">
    <citation type="submission" date="2025-08" db="UniProtKB">
        <authorList>
            <consortium name="Ensembl"/>
        </authorList>
    </citation>
    <scope>IDENTIFICATION</scope>
</reference>
<dbReference type="PROSITE" id="PS50294">
    <property type="entry name" value="WD_REPEATS_REGION"/>
    <property type="match status" value="5"/>
</dbReference>
<evidence type="ECO:0000256" key="6">
    <source>
        <dbReference type="ARBA" id="ARBA00022980"/>
    </source>
</evidence>
<evidence type="ECO:0000256" key="3">
    <source>
        <dbReference type="ARBA" id="ARBA00022574"/>
    </source>
</evidence>
<keyword evidence="8" id="KW-0217">Developmental protein</keyword>
<feature type="repeat" description="WD" evidence="11">
    <location>
        <begin position="421"/>
        <end position="462"/>
    </location>
</feature>
<comment type="similarity">
    <text evidence="12">Belongs to the MHC class I family.</text>
</comment>
<dbReference type="InterPro" id="IPR036322">
    <property type="entry name" value="WD40_repeat_dom_sf"/>
</dbReference>
<evidence type="ECO:0000259" key="13">
    <source>
        <dbReference type="Pfam" id="PF00129"/>
    </source>
</evidence>
<keyword evidence="6" id="KW-0689">Ribosomal protein</keyword>
<dbReference type="FunFam" id="2.130.10.10:FF:001252">
    <property type="entry name" value="Receptor of activated protein C kinase 1"/>
    <property type="match status" value="1"/>
</dbReference>
<dbReference type="PRINTS" id="PR01638">
    <property type="entry name" value="MHCCLASSI"/>
</dbReference>
<name>A0A8C2NL90_CAPHI</name>
<dbReference type="InterPro" id="IPR011162">
    <property type="entry name" value="MHC_I/II-like_Ag-recog"/>
</dbReference>
<evidence type="ECO:0000256" key="4">
    <source>
        <dbReference type="ARBA" id="ARBA00022604"/>
    </source>
</evidence>
<dbReference type="Pfam" id="PF00400">
    <property type="entry name" value="WD40"/>
    <property type="match status" value="6"/>
</dbReference>
<feature type="repeat" description="WD" evidence="11">
    <location>
        <begin position="292"/>
        <end position="333"/>
    </location>
</feature>
<dbReference type="GO" id="GO:0005840">
    <property type="term" value="C:ribosome"/>
    <property type="evidence" value="ECO:0007669"/>
    <property type="project" value="UniProtKB-KW"/>
</dbReference>
<feature type="repeat" description="WD" evidence="11">
    <location>
        <begin position="377"/>
        <end position="420"/>
    </location>
</feature>
<dbReference type="InterPro" id="IPR019775">
    <property type="entry name" value="WD40_repeat_CS"/>
</dbReference>
<evidence type="ECO:0000313" key="14">
    <source>
        <dbReference type="Ensembl" id="ENSCHIP00010006890.1"/>
    </source>
</evidence>
<comment type="similarity">
    <text evidence="2">Belongs to the WD repeat G protein beta family. Ribosomal protein RACK1 subfamily.</text>
</comment>
<evidence type="ECO:0000256" key="11">
    <source>
        <dbReference type="PROSITE-ProRule" id="PRU00221"/>
    </source>
</evidence>
<dbReference type="InterPro" id="IPR001039">
    <property type="entry name" value="MHC_I_a_a1/a2"/>
</dbReference>
<dbReference type="Ensembl" id="ENSCHIT00010009609.1">
    <property type="protein sequence ID" value="ENSCHIP00010006890.1"/>
    <property type="gene ID" value="ENSCHIG00010004987.1"/>
</dbReference>